<name>A0AAX3BFQ3_9SPIR</name>
<proteinExistence type="predicted"/>
<dbReference type="GO" id="GO:0000428">
    <property type="term" value="C:DNA-directed RNA polymerase complex"/>
    <property type="evidence" value="ECO:0007669"/>
    <property type="project" value="UniProtKB-KW"/>
</dbReference>
<evidence type="ECO:0000256" key="1">
    <source>
        <dbReference type="ARBA" id="ARBA00022478"/>
    </source>
</evidence>
<evidence type="ECO:0000313" key="3">
    <source>
        <dbReference type="EMBL" id="URA11188.1"/>
    </source>
</evidence>
<dbReference type="Proteomes" id="UP001056539">
    <property type="component" value="Chromosome"/>
</dbReference>
<dbReference type="GO" id="GO:0003677">
    <property type="term" value="F:DNA binding"/>
    <property type="evidence" value="ECO:0007669"/>
    <property type="project" value="InterPro"/>
</dbReference>
<keyword evidence="2" id="KW-0804">Transcription</keyword>
<dbReference type="KEGG" id="taqu:KDW03_05175"/>
<dbReference type="RefSeq" id="WP_271436323.1">
    <property type="nucleotide sequence ID" value="NZ_CP073355.1"/>
</dbReference>
<dbReference type="GO" id="GO:0003899">
    <property type="term" value="F:DNA-directed RNA polymerase activity"/>
    <property type="evidence" value="ECO:0007669"/>
    <property type="project" value="InterPro"/>
</dbReference>
<keyword evidence="1" id="KW-0240">DNA-directed RNA polymerase</keyword>
<dbReference type="SUPFAM" id="SSF63562">
    <property type="entry name" value="RPB6/omega subunit-like"/>
    <property type="match status" value="1"/>
</dbReference>
<reference evidence="3" key="2">
    <citation type="submission" date="2022-06" db="EMBL/GenBank/DDBJ databases">
        <title>Thermospira aquatica gen. nov., sp. nov.</title>
        <authorList>
            <person name="Ben Ali Gam Z."/>
            <person name="Labat M."/>
        </authorList>
    </citation>
    <scope>NUCLEOTIDE SEQUENCE</scope>
    <source>
        <strain evidence="3">F1F22</strain>
    </source>
</reference>
<sequence length="75" mass="8601">MGIDIKKLLAFDGNKYEACVAIMKYARYLSQKHENSLEIPVSKHRKEKVTVVAINDFLNGVFSYEVEPGPQKDER</sequence>
<evidence type="ECO:0008006" key="5">
    <source>
        <dbReference type="Google" id="ProtNLM"/>
    </source>
</evidence>
<dbReference type="InterPro" id="IPR036161">
    <property type="entry name" value="RPB6/omega-like_sf"/>
</dbReference>
<gene>
    <name evidence="3" type="ORF">KDW03_05175</name>
</gene>
<protein>
    <recommendedName>
        <fullName evidence="5">DNA-directed RNA polymerase</fullName>
    </recommendedName>
</protein>
<reference evidence="3" key="1">
    <citation type="submission" date="2021-04" db="EMBL/GenBank/DDBJ databases">
        <authorList>
            <person name="Postec A."/>
        </authorList>
    </citation>
    <scope>NUCLEOTIDE SEQUENCE</scope>
    <source>
        <strain evidence="3">F1F22</strain>
    </source>
</reference>
<dbReference type="GO" id="GO:0006351">
    <property type="term" value="P:DNA-templated transcription"/>
    <property type="evidence" value="ECO:0007669"/>
    <property type="project" value="InterPro"/>
</dbReference>
<organism evidence="3 4">
    <name type="scientific">Thermospira aquatica</name>
    <dbReference type="NCBI Taxonomy" id="2828656"/>
    <lineage>
        <taxon>Bacteria</taxon>
        <taxon>Pseudomonadati</taxon>
        <taxon>Spirochaetota</taxon>
        <taxon>Spirochaetia</taxon>
        <taxon>Brevinematales</taxon>
        <taxon>Thermospiraceae</taxon>
        <taxon>Thermospira</taxon>
    </lineage>
</organism>
<dbReference type="AlphaFoldDB" id="A0AAX3BFQ3"/>
<dbReference type="EMBL" id="CP073355">
    <property type="protein sequence ID" value="URA11188.1"/>
    <property type="molecule type" value="Genomic_DNA"/>
</dbReference>
<evidence type="ECO:0000313" key="4">
    <source>
        <dbReference type="Proteomes" id="UP001056539"/>
    </source>
</evidence>
<keyword evidence="4" id="KW-1185">Reference proteome</keyword>
<evidence type="ECO:0000256" key="2">
    <source>
        <dbReference type="ARBA" id="ARBA00023163"/>
    </source>
</evidence>
<accession>A0AAX3BFQ3</accession>